<keyword evidence="4" id="KW-1185">Reference proteome</keyword>
<dbReference type="Proteomes" id="UP000307808">
    <property type="component" value="Unassembled WGS sequence"/>
</dbReference>
<protein>
    <submittedName>
        <fullName evidence="3">Uncharacterized protein</fullName>
    </submittedName>
</protein>
<feature type="compositionally biased region" description="Basic and acidic residues" evidence="1">
    <location>
        <begin position="23"/>
        <end position="34"/>
    </location>
</feature>
<gene>
    <name evidence="3" type="ORF">FC770_02775</name>
</gene>
<accession>A0A4U2YRR1</accession>
<evidence type="ECO:0000256" key="2">
    <source>
        <dbReference type="SAM" id="Phobius"/>
    </source>
</evidence>
<comment type="caution">
    <text evidence="3">The sequence shown here is derived from an EMBL/GenBank/DDBJ whole genome shotgun (WGS) entry which is preliminary data.</text>
</comment>
<keyword evidence="2" id="KW-1133">Transmembrane helix</keyword>
<organism evidence="3 4">
    <name type="scientific">Nocardioides jishulii</name>
    <dbReference type="NCBI Taxonomy" id="2575440"/>
    <lineage>
        <taxon>Bacteria</taxon>
        <taxon>Bacillati</taxon>
        <taxon>Actinomycetota</taxon>
        <taxon>Actinomycetes</taxon>
        <taxon>Propionibacteriales</taxon>
        <taxon>Nocardioidaceae</taxon>
        <taxon>Nocardioides</taxon>
    </lineage>
</organism>
<evidence type="ECO:0000313" key="3">
    <source>
        <dbReference type="EMBL" id="TKI64109.1"/>
    </source>
</evidence>
<dbReference type="RefSeq" id="WP_137064572.1">
    <property type="nucleotide sequence ID" value="NZ_CP040748.1"/>
</dbReference>
<reference evidence="3 4" key="1">
    <citation type="submission" date="2019-04" db="EMBL/GenBank/DDBJ databases">
        <authorList>
            <person name="Dong K."/>
        </authorList>
    </citation>
    <scope>NUCLEOTIDE SEQUENCE [LARGE SCALE GENOMIC DNA]</scope>
    <source>
        <strain evidence="4">dk3543</strain>
    </source>
</reference>
<feature type="region of interest" description="Disordered" evidence="1">
    <location>
        <begin position="117"/>
        <end position="149"/>
    </location>
</feature>
<dbReference type="OrthoDB" id="3790815at2"/>
<evidence type="ECO:0000313" key="4">
    <source>
        <dbReference type="Proteomes" id="UP000307808"/>
    </source>
</evidence>
<dbReference type="EMBL" id="SZPY01000001">
    <property type="protein sequence ID" value="TKI64109.1"/>
    <property type="molecule type" value="Genomic_DNA"/>
</dbReference>
<feature type="transmembrane region" description="Helical" evidence="2">
    <location>
        <begin position="96"/>
        <end position="116"/>
    </location>
</feature>
<sequence>MTDRNRDDDRDTVSGDPSVPGADRSDDGVDEEVRGLLADAAGDAPIPSEVAARLDAVLAGLVAERADSAVPTADREDASSPVDLAAERGRRRRRTWWGVAAAAVVLVAAGVALPQLTDDDSTTSADFTAGAVQGEGPEAGTTATDGPTLTRRGLANEVEAYLLDQARAGRYARDESFAGARSPGVSPASPSEALDAPQKLSGGPLECTWQGAGEVREATYEGETVSLVLTEDARGRVVARVVTCRGAESVVLRTITLPSDVPLPEAPRP</sequence>
<evidence type="ECO:0000256" key="1">
    <source>
        <dbReference type="SAM" id="MobiDB-lite"/>
    </source>
</evidence>
<proteinExistence type="predicted"/>
<keyword evidence="2" id="KW-0472">Membrane</keyword>
<feature type="compositionally biased region" description="Basic and acidic residues" evidence="1">
    <location>
        <begin position="1"/>
        <end position="13"/>
    </location>
</feature>
<keyword evidence="2" id="KW-0812">Transmembrane</keyword>
<feature type="region of interest" description="Disordered" evidence="1">
    <location>
        <begin position="178"/>
        <end position="204"/>
    </location>
</feature>
<name>A0A4U2YRR1_9ACTN</name>
<feature type="region of interest" description="Disordered" evidence="1">
    <location>
        <begin position="1"/>
        <end position="45"/>
    </location>
</feature>
<dbReference type="AlphaFoldDB" id="A0A4U2YRR1"/>